<comment type="caution">
    <text evidence="1">The sequence shown here is derived from an EMBL/GenBank/DDBJ whole genome shotgun (WGS) entry which is preliminary data.</text>
</comment>
<protein>
    <submittedName>
        <fullName evidence="1">Uncharacterized protein</fullName>
    </submittedName>
</protein>
<keyword evidence="2" id="KW-1185">Reference proteome</keyword>
<accession>A0A162P7M8</accession>
<dbReference type="EMBL" id="LRGB01000512">
    <property type="protein sequence ID" value="KZS18597.1"/>
    <property type="molecule type" value="Genomic_DNA"/>
</dbReference>
<gene>
    <name evidence="1" type="ORF">APZ42_015130</name>
</gene>
<sequence length="54" mass="6110">MEYINTHTHTQVLFLFSGSHNNNKPIISRGYTQQFGGAGIINAFIHKTSPLFFI</sequence>
<proteinExistence type="predicted"/>
<reference evidence="1 2" key="1">
    <citation type="submission" date="2016-03" db="EMBL/GenBank/DDBJ databases">
        <title>EvidentialGene: Evidence-directed Construction of Genes on Genomes.</title>
        <authorList>
            <person name="Gilbert D.G."/>
            <person name="Choi J.-H."/>
            <person name="Mockaitis K."/>
            <person name="Colbourne J."/>
            <person name="Pfrender M."/>
        </authorList>
    </citation>
    <scope>NUCLEOTIDE SEQUENCE [LARGE SCALE GENOMIC DNA]</scope>
    <source>
        <strain evidence="1 2">Xinb3</strain>
        <tissue evidence="1">Complete organism</tissue>
    </source>
</reference>
<name>A0A162P7M8_9CRUS</name>
<dbReference type="Proteomes" id="UP000076858">
    <property type="component" value="Unassembled WGS sequence"/>
</dbReference>
<dbReference type="AlphaFoldDB" id="A0A162P7M8"/>
<evidence type="ECO:0000313" key="1">
    <source>
        <dbReference type="EMBL" id="KZS18597.1"/>
    </source>
</evidence>
<organism evidence="1 2">
    <name type="scientific">Daphnia magna</name>
    <dbReference type="NCBI Taxonomy" id="35525"/>
    <lineage>
        <taxon>Eukaryota</taxon>
        <taxon>Metazoa</taxon>
        <taxon>Ecdysozoa</taxon>
        <taxon>Arthropoda</taxon>
        <taxon>Crustacea</taxon>
        <taxon>Branchiopoda</taxon>
        <taxon>Diplostraca</taxon>
        <taxon>Cladocera</taxon>
        <taxon>Anomopoda</taxon>
        <taxon>Daphniidae</taxon>
        <taxon>Daphnia</taxon>
    </lineage>
</organism>
<evidence type="ECO:0000313" key="2">
    <source>
        <dbReference type="Proteomes" id="UP000076858"/>
    </source>
</evidence>